<evidence type="ECO:0000259" key="4">
    <source>
        <dbReference type="Pfam" id="PF01494"/>
    </source>
</evidence>
<dbReference type="SUPFAM" id="SSF51905">
    <property type="entry name" value="FAD/NAD(P)-binding domain"/>
    <property type="match status" value="1"/>
</dbReference>
<dbReference type="InterPro" id="IPR002938">
    <property type="entry name" value="FAD-bd"/>
</dbReference>
<reference evidence="5 6" key="1">
    <citation type="submission" date="2015-03" db="EMBL/GenBank/DDBJ databases">
        <title>Genome sequencing of Methylobacterium variabile DSM 16961.</title>
        <authorList>
            <person name="Chaudhry V."/>
            <person name="Patil P.B."/>
        </authorList>
    </citation>
    <scope>NUCLEOTIDE SEQUENCE [LARGE SCALE GENOMIC DNA]</scope>
    <source>
        <strain evidence="5 6">DSM 16961</strain>
    </source>
</reference>
<dbReference type="Gene3D" id="3.30.70.2450">
    <property type="match status" value="1"/>
</dbReference>
<evidence type="ECO:0000313" key="6">
    <source>
        <dbReference type="Proteomes" id="UP000035955"/>
    </source>
</evidence>
<evidence type="ECO:0000256" key="2">
    <source>
        <dbReference type="ARBA" id="ARBA00022630"/>
    </source>
</evidence>
<dbReference type="Proteomes" id="UP000035955">
    <property type="component" value="Unassembled WGS sequence"/>
</dbReference>
<keyword evidence="2" id="KW-0285">Flavoprotein</keyword>
<proteinExistence type="predicted"/>
<feature type="domain" description="FAD-binding" evidence="4">
    <location>
        <begin position="23"/>
        <end position="357"/>
    </location>
</feature>
<dbReference type="InterPro" id="IPR036188">
    <property type="entry name" value="FAD/NAD-bd_sf"/>
</dbReference>
<comment type="caution">
    <text evidence="5">The sequence shown here is derived from an EMBL/GenBank/DDBJ whole genome shotgun (WGS) entry which is preliminary data.</text>
</comment>
<dbReference type="PRINTS" id="PR00420">
    <property type="entry name" value="RNGMNOXGNASE"/>
</dbReference>
<dbReference type="RefSeq" id="WP_048442570.1">
    <property type="nucleotide sequence ID" value="NZ_LABY01000016.1"/>
</dbReference>
<organism evidence="5 6">
    <name type="scientific">Methylobacterium variabile</name>
    <dbReference type="NCBI Taxonomy" id="298794"/>
    <lineage>
        <taxon>Bacteria</taxon>
        <taxon>Pseudomonadati</taxon>
        <taxon>Pseudomonadota</taxon>
        <taxon>Alphaproteobacteria</taxon>
        <taxon>Hyphomicrobiales</taxon>
        <taxon>Methylobacteriaceae</taxon>
        <taxon>Methylobacterium</taxon>
    </lineage>
</organism>
<dbReference type="GO" id="GO:0016709">
    <property type="term" value="F:oxidoreductase activity, acting on paired donors, with incorporation or reduction of molecular oxygen, NAD(P)H as one donor, and incorporation of one atom of oxygen"/>
    <property type="evidence" value="ECO:0007669"/>
    <property type="project" value="UniProtKB-ARBA"/>
</dbReference>
<dbReference type="PANTHER" id="PTHR43004:SF19">
    <property type="entry name" value="BINDING MONOOXYGENASE, PUTATIVE (JCVI)-RELATED"/>
    <property type="match status" value="1"/>
</dbReference>
<keyword evidence="5" id="KW-0560">Oxidoreductase</keyword>
<keyword evidence="3" id="KW-0274">FAD</keyword>
<gene>
    <name evidence="5" type="ORF">VQ02_02455</name>
</gene>
<sequence>MPTVPESTASKSAAPKSAASDPQVLIVGAGPTGLVLALQLARRGVSVRIVDRADGPGTASRAMVVQARTLEFYRQLGLADAVVAEGVRIPAVHLREGGAEVARLAFRDLAEGESPYPFVLAYAQDDHERLLVGALARAGVAVEWDTALTGLAQDEAGVRAVLERGGSEETCRAAYLCGCDGAHSRVREGLGIGFPGGTYDQLFYVADARVAGGFREDLSIHLGAHGFGLMLPVRLSGMQRLIGLVPVALTARAGLTFEDLRPNVEPLMDIRVEAVNWFSTYHVHHRVAERFRAGRCFLAGDAGHIHSPAGGQGMNTGIGDAVNLAWKLAGVLGGQADPALLDTYEPERIAFARSLVATTDRAFRAVTGPGLGSQVLRTWLLPHLLPVLWGFSAARRRLFDTVSQICIAYHDSPLSEGRASAVQGGDRLPFVAEPDNFAPLATLAWQIHVYGMPRPDLAAAAGRAGLALHAFPSSEPAREAGLARDAAYLVRPDGYVALALPEQEAGTLAAYCRRWGLGPADRRDGEQR</sequence>
<dbReference type="PATRIC" id="fig|298794.3.peg.1733"/>
<dbReference type="OrthoDB" id="9791689at2"/>
<dbReference type="AlphaFoldDB" id="A0A0J6T9V1"/>
<keyword evidence="6" id="KW-1185">Reference proteome</keyword>
<evidence type="ECO:0000256" key="3">
    <source>
        <dbReference type="ARBA" id="ARBA00022827"/>
    </source>
</evidence>
<dbReference type="PANTHER" id="PTHR43004">
    <property type="entry name" value="TRK SYSTEM POTASSIUM UPTAKE PROTEIN"/>
    <property type="match status" value="1"/>
</dbReference>
<name>A0A0J6T9V1_9HYPH</name>
<comment type="cofactor">
    <cofactor evidence="1">
        <name>FAD</name>
        <dbReference type="ChEBI" id="CHEBI:57692"/>
    </cofactor>
</comment>
<dbReference type="GO" id="GO:0071949">
    <property type="term" value="F:FAD binding"/>
    <property type="evidence" value="ECO:0007669"/>
    <property type="project" value="InterPro"/>
</dbReference>
<keyword evidence="5" id="KW-0503">Monooxygenase</keyword>
<protein>
    <submittedName>
        <fullName evidence="5">Monooxygenase</fullName>
    </submittedName>
</protein>
<dbReference type="Gene3D" id="3.50.50.60">
    <property type="entry name" value="FAD/NAD(P)-binding domain"/>
    <property type="match status" value="1"/>
</dbReference>
<accession>A0A0J6T9V1</accession>
<dbReference type="Gene3D" id="3.40.30.120">
    <property type="match status" value="1"/>
</dbReference>
<dbReference type="Pfam" id="PF01494">
    <property type="entry name" value="FAD_binding_3"/>
    <property type="match status" value="1"/>
</dbReference>
<dbReference type="EMBL" id="LABY01000016">
    <property type="protein sequence ID" value="KMO42654.1"/>
    <property type="molecule type" value="Genomic_DNA"/>
</dbReference>
<evidence type="ECO:0000256" key="1">
    <source>
        <dbReference type="ARBA" id="ARBA00001974"/>
    </source>
</evidence>
<dbReference type="InterPro" id="IPR050641">
    <property type="entry name" value="RIFMO-like"/>
</dbReference>
<evidence type="ECO:0000313" key="5">
    <source>
        <dbReference type="EMBL" id="KMO42654.1"/>
    </source>
</evidence>